<reference evidence="2" key="1">
    <citation type="submission" date="2021-01" db="EMBL/GenBank/DDBJ databases">
        <authorList>
            <person name="Corre E."/>
            <person name="Pelletier E."/>
            <person name="Niang G."/>
            <person name="Scheremetjew M."/>
            <person name="Finn R."/>
            <person name="Kale V."/>
            <person name="Holt S."/>
            <person name="Cochrane G."/>
            <person name="Meng A."/>
            <person name="Brown T."/>
            <person name="Cohen L."/>
        </authorList>
    </citation>
    <scope>NUCLEOTIDE SEQUENCE</scope>
    <source>
        <strain evidence="2">B650</strain>
    </source>
</reference>
<accession>A0A7S2P4D1</accession>
<dbReference type="EMBL" id="HBGY01014336">
    <property type="protein sequence ID" value="CAD9577115.1"/>
    <property type="molecule type" value="Transcribed_RNA"/>
</dbReference>
<feature type="compositionally biased region" description="Acidic residues" evidence="1">
    <location>
        <begin position="221"/>
        <end position="246"/>
    </location>
</feature>
<name>A0A7S2P4D1_9STRA</name>
<protein>
    <recommendedName>
        <fullName evidence="3">FF domain-containing protein</fullName>
    </recommendedName>
</protein>
<evidence type="ECO:0008006" key="3">
    <source>
        <dbReference type="Google" id="ProtNLM"/>
    </source>
</evidence>
<proteinExistence type="predicted"/>
<dbReference type="SUPFAM" id="SSF81698">
    <property type="entry name" value="FF domain"/>
    <property type="match status" value="2"/>
</dbReference>
<evidence type="ECO:0000256" key="1">
    <source>
        <dbReference type="SAM" id="MobiDB-lite"/>
    </source>
</evidence>
<gene>
    <name evidence="2" type="ORF">LDAN0321_LOCUS9280</name>
</gene>
<sequence length="265" mass="30696">MYNGFIEFLKEKNITSSSTWRSFYDSLDMEDRSDSRLTTMISEHERQRTFADFVADMRREEDGKRRELKRTENADKESFRDFLSRRSKDGLLSTTSTWDIVKDEIMIDQSYTQIAKHGERFTRDVFDDFMKDLVYTYRHDKAFIVHLLSTNKIDLVPSACSTYENFVQLLLSTAGKTFESECKKVLQRESIASAKIFFEEILVTDGSASLLETTLSKDTEKDDNDSSDDGEISEDGEVCSEDGEIQEEGELPSIHTVLKKRRLLK</sequence>
<organism evidence="2">
    <name type="scientific">Leptocylindrus danicus</name>
    <dbReference type="NCBI Taxonomy" id="163516"/>
    <lineage>
        <taxon>Eukaryota</taxon>
        <taxon>Sar</taxon>
        <taxon>Stramenopiles</taxon>
        <taxon>Ochrophyta</taxon>
        <taxon>Bacillariophyta</taxon>
        <taxon>Coscinodiscophyceae</taxon>
        <taxon>Chaetocerotophycidae</taxon>
        <taxon>Leptocylindrales</taxon>
        <taxon>Leptocylindraceae</taxon>
        <taxon>Leptocylindrus</taxon>
    </lineage>
</organism>
<evidence type="ECO:0000313" key="2">
    <source>
        <dbReference type="EMBL" id="CAD9577115.1"/>
    </source>
</evidence>
<dbReference type="InterPro" id="IPR036517">
    <property type="entry name" value="FF_domain_sf"/>
</dbReference>
<feature type="region of interest" description="Disordered" evidence="1">
    <location>
        <begin position="214"/>
        <end position="246"/>
    </location>
</feature>
<dbReference type="Gene3D" id="1.10.10.440">
    <property type="entry name" value="FF domain"/>
    <property type="match status" value="2"/>
</dbReference>
<dbReference type="AlphaFoldDB" id="A0A7S2P4D1"/>